<accession>A0A8J4WCH1</accession>
<dbReference type="AlphaFoldDB" id="A0A8J4WCH1"/>
<gene>
    <name evidence="1" type="ORF">PHET_11358</name>
</gene>
<proteinExistence type="predicted"/>
<keyword evidence="2" id="KW-1185">Reference proteome</keyword>
<evidence type="ECO:0000313" key="2">
    <source>
        <dbReference type="Proteomes" id="UP000748531"/>
    </source>
</evidence>
<dbReference type="Proteomes" id="UP000748531">
    <property type="component" value="Unassembled WGS sequence"/>
</dbReference>
<protein>
    <submittedName>
        <fullName evidence="1">Uncharacterized protein</fullName>
    </submittedName>
</protein>
<sequence length="250" mass="27148">MLSVDCPSAPIDTYMVDGDSAAFNEIVAPLARPESALSHHGGFVAKGDDLAPVTESSHMYLTDAARLCRLSVRRLTGMELGKLNHLKLRVKQTQQSYAVFPEEDKANKAGDVIKTNSNRLFKLPGSRRHRGISCSAFRASRSQWESRGLASASVVRSRRFLSDTSIPLCSSRQQCETSDHVSGELDNSVDSLLTDPAVLHVANETQTIGKSCVSGATPRHDADVSAFAARSVLEPRLLRADGRLVSLCRI</sequence>
<dbReference type="OrthoDB" id="6283921at2759"/>
<reference evidence="1" key="1">
    <citation type="submission" date="2019-05" db="EMBL/GenBank/DDBJ databases">
        <title>Annotation for the trematode Paragonimus heterotremus.</title>
        <authorList>
            <person name="Choi Y.-J."/>
        </authorList>
    </citation>
    <scope>NUCLEOTIDE SEQUENCE</scope>
    <source>
        <strain evidence="1">LC</strain>
    </source>
</reference>
<dbReference type="EMBL" id="LUCH01018355">
    <property type="protein sequence ID" value="KAF5394491.1"/>
    <property type="molecule type" value="Genomic_DNA"/>
</dbReference>
<organism evidence="1 2">
    <name type="scientific">Paragonimus heterotremus</name>
    <dbReference type="NCBI Taxonomy" id="100268"/>
    <lineage>
        <taxon>Eukaryota</taxon>
        <taxon>Metazoa</taxon>
        <taxon>Spiralia</taxon>
        <taxon>Lophotrochozoa</taxon>
        <taxon>Platyhelminthes</taxon>
        <taxon>Trematoda</taxon>
        <taxon>Digenea</taxon>
        <taxon>Plagiorchiida</taxon>
        <taxon>Troglotremata</taxon>
        <taxon>Troglotrematidae</taxon>
        <taxon>Paragonimus</taxon>
    </lineage>
</organism>
<comment type="caution">
    <text evidence="1">The sequence shown here is derived from an EMBL/GenBank/DDBJ whole genome shotgun (WGS) entry which is preliminary data.</text>
</comment>
<name>A0A8J4WCH1_9TREM</name>
<evidence type="ECO:0000313" key="1">
    <source>
        <dbReference type="EMBL" id="KAF5394491.1"/>
    </source>
</evidence>